<proteinExistence type="predicted"/>
<accession>A0A512D778</accession>
<keyword evidence="3" id="KW-1185">Reference proteome</keyword>
<evidence type="ECO:0000313" key="3">
    <source>
        <dbReference type="Proteomes" id="UP000321181"/>
    </source>
</evidence>
<dbReference type="EMBL" id="BJYY01000001">
    <property type="protein sequence ID" value="GEO32334.1"/>
    <property type="molecule type" value="Genomic_DNA"/>
</dbReference>
<dbReference type="GO" id="GO:0003677">
    <property type="term" value="F:DNA binding"/>
    <property type="evidence" value="ECO:0007669"/>
    <property type="project" value="InterPro"/>
</dbReference>
<reference evidence="2 3" key="1">
    <citation type="submission" date="2019-07" db="EMBL/GenBank/DDBJ databases">
        <title>Whole genome shotgun sequence of Cellulomonas aerilata NBRC 106308.</title>
        <authorList>
            <person name="Hosoyama A."/>
            <person name="Uohara A."/>
            <person name="Ohji S."/>
            <person name="Ichikawa N."/>
        </authorList>
    </citation>
    <scope>NUCLEOTIDE SEQUENCE [LARGE SCALE GENOMIC DNA]</scope>
    <source>
        <strain evidence="2 3">NBRC 106308</strain>
    </source>
</reference>
<sequence>MEKLLLTVGEGAVVLGVGKSRVYDLMRLRQLRSVKIGRSRRVPVDCLRAYVERIAAEDHEVLP</sequence>
<dbReference type="AlphaFoldDB" id="A0A512D778"/>
<evidence type="ECO:0000313" key="2">
    <source>
        <dbReference type="EMBL" id="GEO32334.1"/>
    </source>
</evidence>
<organism evidence="2 3">
    <name type="scientific">Cellulomonas aerilata</name>
    <dbReference type="NCBI Taxonomy" id="515326"/>
    <lineage>
        <taxon>Bacteria</taxon>
        <taxon>Bacillati</taxon>
        <taxon>Actinomycetota</taxon>
        <taxon>Actinomycetes</taxon>
        <taxon>Micrococcales</taxon>
        <taxon>Cellulomonadaceae</taxon>
        <taxon>Cellulomonas</taxon>
    </lineage>
</organism>
<dbReference type="NCBIfam" id="TIGR01764">
    <property type="entry name" value="excise"/>
    <property type="match status" value="1"/>
</dbReference>
<dbReference type="OrthoDB" id="1093249at2"/>
<feature type="domain" description="Helix-turn-helix" evidence="1">
    <location>
        <begin position="5"/>
        <end position="53"/>
    </location>
</feature>
<dbReference type="Pfam" id="PF12728">
    <property type="entry name" value="HTH_17"/>
    <property type="match status" value="1"/>
</dbReference>
<dbReference type="RefSeq" id="WP_146898408.1">
    <property type="nucleotide sequence ID" value="NZ_BAAARM010000001.1"/>
</dbReference>
<comment type="caution">
    <text evidence="2">The sequence shown here is derived from an EMBL/GenBank/DDBJ whole genome shotgun (WGS) entry which is preliminary data.</text>
</comment>
<dbReference type="InterPro" id="IPR041657">
    <property type="entry name" value="HTH_17"/>
</dbReference>
<name>A0A512D778_9CELL</name>
<dbReference type="InterPro" id="IPR010093">
    <property type="entry name" value="SinI_DNA-bd"/>
</dbReference>
<gene>
    <name evidence="2" type="ORF">CAE01nite_00590</name>
</gene>
<dbReference type="Proteomes" id="UP000321181">
    <property type="component" value="Unassembled WGS sequence"/>
</dbReference>
<evidence type="ECO:0000259" key="1">
    <source>
        <dbReference type="Pfam" id="PF12728"/>
    </source>
</evidence>
<protein>
    <recommendedName>
        <fullName evidence="1">Helix-turn-helix domain-containing protein</fullName>
    </recommendedName>
</protein>